<evidence type="ECO:0000256" key="7">
    <source>
        <dbReference type="SAM" id="Phobius"/>
    </source>
</evidence>
<comment type="caution">
    <text evidence="11">The sequence shown here is derived from an EMBL/GenBank/DDBJ whole genome shotgun (WGS) entry which is preliminary data.</text>
</comment>
<comment type="similarity">
    <text evidence="2">Belongs to the ABC transporter superfamily. ABCG family. Eye pigment precursor importer (TC 3.A.1.204) subfamily.</text>
</comment>
<feature type="transmembrane region" description="Helical" evidence="7">
    <location>
        <begin position="298"/>
        <end position="316"/>
    </location>
</feature>
<keyword evidence="4 7" id="KW-0812">Transmembrane</keyword>
<evidence type="ECO:0000259" key="10">
    <source>
        <dbReference type="Pfam" id="PF19055"/>
    </source>
</evidence>
<sequence length="467" mass="53007">VNRILDLTGLMKAEITPVAKLSGGERKRLSIGVELLTNPPVMFFDEPTSGLDSSSSLQVITHLKSLAKGGRTVVCTIHQPSSRLFELFDDIYILADGKCLYSGPASDMIPVFEEAGFQCPEHYNRADFVNVVGVSSPDVNSENINYESCQLMPVCCSSPTIRDSHRECRNDDVFTEPLFLIKDIKIHDSLLVLLDFWILLKRTMICTLRDIYITRIRILTHVLVGLMLGLMCYQVGNDAKKVYTNVAYVFFFLIFLFFINPAVTTLTFPTEAATVRREHLNCWYTLTSYYFSKLISDLPVQALCPTLFTIISYFLSGQPPEFHRFARLCAMCILLAVLGQIMGYVFGALFGAQIGIYLVASVQNPLITLSGFLVRLKDIPPYLKWLTTLSYYRFGFQAAMQAIYGFNRPTLKCSDAYCRLKYPEGILDEFGLEKGTYDMDMLQLVIWIVSLQIILYFVLIWKFRALK</sequence>
<dbReference type="InterPro" id="IPR050352">
    <property type="entry name" value="ABCG_transporters"/>
</dbReference>
<dbReference type="AlphaFoldDB" id="A0AAD8ESF8"/>
<reference evidence="11" key="2">
    <citation type="submission" date="2023-05" db="EMBL/GenBank/DDBJ databases">
        <authorList>
            <person name="Fouks B."/>
        </authorList>
    </citation>
    <scope>NUCLEOTIDE SEQUENCE</scope>
    <source>
        <strain evidence="11">Stay&amp;Tobe</strain>
        <tissue evidence="11">Testes</tissue>
    </source>
</reference>
<evidence type="ECO:0000256" key="3">
    <source>
        <dbReference type="ARBA" id="ARBA00022448"/>
    </source>
</evidence>
<dbReference type="InterPro" id="IPR013525">
    <property type="entry name" value="ABC2_TM"/>
</dbReference>
<dbReference type="Gene3D" id="3.40.50.300">
    <property type="entry name" value="P-loop containing nucleotide triphosphate hydrolases"/>
    <property type="match status" value="1"/>
</dbReference>
<dbReference type="InterPro" id="IPR043926">
    <property type="entry name" value="ABCG_dom"/>
</dbReference>
<dbReference type="InterPro" id="IPR027417">
    <property type="entry name" value="P-loop_NTPase"/>
</dbReference>
<dbReference type="PANTHER" id="PTHR48041">
    <property type="entry name" value="ABC TRANSPORTER G FAMILY MEMBER 28"/>
    <property type="match status" value="1"/>
</dbReference>
<feature type="transmembrane region" description="Helical" evidence="7">
    <location>
        <begin position="328"/>
        <end position="350"/>
    </location>
</feature>
<keyword evidence="3" id="KW-0813">Transport</keyword>
<dbReference type="EMBL" id="JASPKZ010000035">
    <property type="protein sequence ID" value="KAJ9601108.1"/>
    <property type="molecule type" value="Genomic_DNA"/>
</dbReference>
<dbReference type="GO" id="GO:0140359">
    <property type="term" value="F:ABC-type transporter activity"/>
    <property type="evidence" value="ECO:0007669"/>
    <property type="project" value="InterPro"/>
</dbReference>
<evidence type="ECO:0000256" key="1">
    <source>
        <dbReference type="ARBA" id="ARBA00004141"/>
    </source>
</evidence>
<protein>
    <recommendedName>
        <fullName evidence="13">ATP-binding cassette sub-family G member 4</fullName>
    </recommendedName>
</protein>
<accession>A0AAD8ESF8</accession>
<feature type="non-terminal residue" evidence="11">
    <location>
        <position position="1"/>
    </location>
</feature>
<comment type="subcellular location">
    <subcellularLocation>
        <location evidence="1">Membrane</location>
        <topology evidence="1">Multi-pass membrane protein</topology>
    </subcellularLocation>
</comment>
<evidence type="ECO:0000313" key="12">
    <source>
        <dbReference type="Proteomes" id="UP001233999"/>
    </source>
</evidence>
<gene>
    <name evidence="11" type="ORF">L9F63_000743</name>
</gene>
<dbReference type="PANTHER" id="PTHR48041:SF118">
    <property type="entry name" value="ATP-BINDING CASSETTE TRANSPORTER (ABC TRANSPORTER) FAMILY G MEMBER 16"/>
    <property type="match status" value="1"/>
</dbReference>
<keyword evidence="6 7" id="KW-0472">Membrane</keyword>
<feature type="domain" description="ABC-2 type transporter transmembrane" evidence="9">
    <location>
        <begin position="196"/>
        <end position="404"/>
    </location>
</feature>
<reference evidence="11" key="1">
    <citation type="journal article" date="2023" name="IScience">
        <title>Live-bearing cockroach genome reveals convergent evolutionary mechanisms linked to viviparity in insects and beyond.</title>
        <authorList>
            <person name="Fouks B."/>
            <person name="Harrison M.C."/>
            <person name="Mikhailova A.A."/>
            <person name="Marchal E."/>
            <person name="English S."/>
            <person name="Carruthers M."/>
            <person name="Jennings E.C."/>
            <person name="Chiamaka E.L."/>
            <person name="Frigard R.A."/>
            <person name="Pippel M."/>
            <person name="Attardo G.M."/>
            <person name="Benoit J.B."/>
            <person name="Bornberg-Bauer E."/>
            <person name="Tobe S.S."/>
        </authorList>
    </citation>
    <scope>NUCLEOTIDE SEQUENCE</scope>
    <source>
        <strain evidence="11">Stay&amp;Tobe</strain>
    </source>
</reference>
<dbReference type="GO" id="GO:0005886">
    <property type="term" value="C:plasma membrane"/>
    <property type="evidence" value="ECO:0007669"/>
    <property type="project" value="TreeGrafter"/>
</dbReference>
<feature type="domain" description="ABC transporter family G" evidence="10">
    <location>
        <begin position="78"/>
        <end position="138"/>
    </location>
</feature>
<dbReference type="Pfam" id="PF19055">
    <property type="entry name" value="ABC2_membrane_7"/>
    <property type="match status" value="1"/>
</dbReference>
<evidence type="ECO:0000256" key="2">
    <source>
        <dbReference type="ARBA" id="ARBA00005814"/>
    </source>
</evidence>
<dbReference type="GO" id="GO:0005524">
    <property type="term" value="F:ATP binding"/>
    <property type="evidence" value="ECO:0007669"/>
    <property type="project" value="InterPro"/>
</dbReference>
<evidence type="ECO:0000256" key="4">
    <source>
        <dbReference type="ARBA" id="ARBA00022692"/>
    </source>
</evidence>
<evidence type="ECO:0000256" key="5">
    <source>
        <dbReference type="ARBA" id="ARBA00022989"/>
    </source>
</evidence>
<evidence type="ECO:0000256" key="6">
    <source>
        <dbReference type="ARBA" id="ARBA00023136"/>
    </source>
</evidence>
<proteinExistence type="inferred from homology"/>
<feature type="transmembrane region" description="Helical" evidence="7">
    <location>
        <begin position="356"/>
        <end position="374"/>
    </location>
</feature>
<evidence type="ECO:0008006" key="13">
    <source>
        <dbReference type="Google" id="ProtNLM"/>
    </source>
</evidence>
<organism evidence="11 12">
    <name type="scientific">Diploptera punctata</name>
    <name type="common">Pacific beetle cockroach</name>
    <dbReference type="NCBI Taxonomy" id="6984"/>
    <lineage>
        <taxon>Eukaryota</taxon>
        <taxon>Metazoa</taxon>
        <taxon>Ecdysozoa</taxon>
        <taxon>Arthropoda</taxon>
        <taxon>Hexapoda</taxon>
        <taxon>Insecta</taxon>
        <taxon>Pterygota</taxon>
        <taxon>Neoptera</taxon>
        <taxon>Polyneoptera</taxon>
        <taxon>Dictyoptera</taxon>
        <taxon>Blattodea</taxon>
        <taxon>Blaberoidea</taxon>
        <taxon>Blaberidae</taxon>
        <taxon>Diplopterinae</taxon>
        <taxon>Diploptera</taxon>
    </lineage>
</organism>
<dbReference type="SUPFAM" id="SSF52540">
    <property type="entry name" value="P-loop containing nucleoside triphosphate hydrolases"/>
    <property type="match status" value="1"/>
</dbReference>
<feature type="transmembrane region" description="Helical" evidence="7">
    <location>
        <begin position="218"/>
        <end position="235"/>
    </location>
</feature>
<dbReference type="Pfam" id="PF00005">
    <property type="entry name" value="ABC_tran"/>
    <property type="match status" value="1"/>
</dbReference>
<dbReference type="GO" id="GO:0016887">
    <property type="term" value="F:ATP hydrolysis activity"/>
    <property type="evidence" value="ECO:0007669"/>
    <property type="project" value="InterPro"/>
</dbReference>
<keyword evidence="12" id="KW-1185">Reference proteome</keyword>
<evidence type="ECO:0000313" key="11">
    <source>
        <dbReference type="EMBL" id="KAJ9601108.1"/>
    </source>
</evidence>
<keyword evidence="5 7" id="KW-1133">Transmembrane helix</keyword>
<dbReference type="Proteomes" id="UP001233999">
    <property type="component" value="Unassembled WGS sequence"/>
</dbReference>
<feature type="transmembrane region" description="Helical" evidence="7">
    <location>
        <begin position="444"/>
        <end position="463"/>
    </location>
</feature>
<evidence type="ECO:0000259" key="9">
    <source>
        <dbReference type="Pfam" id="PF01061"/>
    </source>
</evidence>
<evidence type="ECO:0000259" key="8">
    <source>
        <dbReference type="Pfam" id="PF00005"/>
    </source>
</evidence>
<dbReference type="Pfam" id="PF01061">
    <property type="entry name" value="ABC2_membrane"/>
    <property type="match status" value="1"/>
</dbReference>
<name>A0AAD8ESF8_DIPPU</name>
<feature type="transmembrane region" description="Helical" evidence="7">
    <location>
        <begin position="242"/>
        <end position="259"/>
    </location>
</feature>
<feature type="domain" description="ABC transporter" evidence="8">
    <location>
        <begin position="3"/>
        <end position="49"/>
    </location>
</feature>
<dbReference type="InterPro" id="IPR003439">
    <property type="entry name" value="ABC_transporter-like_ATP-bd"/>
</dbReference>